<name>A0ACC3Z0B6_COLTU</name>
<comment type="caution">
    <text evidence="1">The sequence shown here is derived from an EMBL/GenBank/DDBJ whole genome shotgun (WGS) entry which is preliminary data.</text>
</comment>
<keyword evidence="2" id="KW-1185">Reference proteome</keyword>
<organism evidence="1 2">
    <name type="scientific">Colletotrichum truncatum</name>
    <name type="common">Anthracnose fungus</name>
    <name type="synonym">Colletotrichum capsici</name>
    <dbReference type="NCBI Taxonomy" id="5467"/>
    <lineage>
        <taxon>Eukaryota</taxon>
        <taxon>Fungi</taxon>
        <taxon>Dikarya</taxon>
        <taxon>Ascomycota</taxon>
        <taxon>Pezizomycotina</taxon>
        <taxon>Sordariomycetes</taxon>
        <taxon>Hypocreomycetidae</taxon>
        <taxon>Glomerellales</taxon>
        <taxon>Glomerellaceae</taxon>
        <taxon>Colletotrichum</taxon>
        <taxon>Colletotrichum truncatum species complex</taxon>
    </lineage>
</organism>
<accession>A0ACC3Z0B6</accession>
<gene>
    <name evidence="1" type="ORF">CTRU02_207263</name>
</gene>
<evidence type="ECO:0000313" key="1">
    <source>
        <dbReference type="EMBL" id="KAL0937532.1"/>
    </source>
</evidence>
<dbReference type="EMBL" id="VUJX02000004">
    <property type="protein sequence ID" value="KAL0937532.1"/>
    <property type="molecule type" value="Genomic_DNA"/>
</dbReference>
<proteinExistence type="predicted"/>
<reference evidence="1 2" key="1">
    <citation type="journal article" date="2020" name="Phytopathology">
        <title>Genome Sequence Resources of Colletotrichum truncatum, C. plurivorum, C. musicola, and C. sojae: Four Species Pathogenic to Soybean (Glycine max).</title>
        <authorList>
            <person name="Rogerio F."/>
            <person name="Boufleur T.R."/>
            <person name="Ciampi-Guillardi M."/>
            <person name="Sukno S.A."/>
            <person name="Thon M.R."/>
            <person name="Massola Junior N.S."/>
            <person name="Baroncelli R."/>
        </authorList>
    </citation>
    <scope>NUCLEOTIDE SEQUENCE [LARGE SCALE GENOMIC DNA]</scope>
    <source>
        <strain evidence="1 2">CMES1059</strain>
    </source>
</reference>
<protein>
    <submittedName>
        <fullName evidence="1">Uncharacterized protein</fullName>
    </submittedName>
</protein>
<dbReference type="Proteomes" id="UP000805649">
    <property type="component" value="Unassembled WGS sequence"/>
</dbReference>
<evidence type="ECO:0000313" key="2">
    <source>
        <dbReference type="Proteomes" id="UP000805649"/>
    </source>
</evidence>
<sequence length="335" mass="37218">MSSAPIVDEGQVALSSSPKSGASASKQWPADLKTGPQNTVAKTQEVTFLLSSRHLSLASSYFKAQLNGPWREASDVNALLLLMQIIHGKTKDVPNCVDLETLAKAAVLIDYYKCHETTGFFSTLWVKSLKSELPSDLNRELILWLMISVVFLQNDVFESITKTAVQRSDGPIPMLGLPIPQSVISKRLSLSQLRLLISIDAIDWRRQDAINSISTALINLLKSLCQESERCSFDCSAVLLGSLTKNMCDSELLNPTAQEPYLGYQLAAVEKSVQEFKSPSGRVASRNSSYGYHDYYHSNNRHCSCRLPDIIKQRLYPGLDRSKEGFSLQDLQLEL</sequence>